<feature type="domain" description="Histidine kinase" evidence="5">
    <location>
        <begin position="338"/>
        <end position="549"/>
    </location>
</feature>
<organism evidence="6 7">
    <name type="scientific">Woeseia oceani</name>
    <dbReference type="NCBI Taxonomy" id="1548547"/>
    <lineage>
        <taxon>Bacteria</taxon>
        <taxon>Pseudomonadati</taxon>
        <taxon>Pseudomonadota</taxon>
        <taxon>Gammaproteobacteria</taxon>
        <taxon>Woeseiales</taxon>
        <taxon>Woeseiaceae</taxon>
        <taxon>Woeseia</taxon>
    </lineage>
</organism>
<keyword evidence="4" id="KW-0472">Membrane</keyword>
<dbReference type="InterPro" id="IPR036890">
    <property type="entry name" value="HATPase_C_sf"/>
</dbReference>
<dbReference type="Gene3D" id="1.10.287.130">
    <property type="match status" value="1"/>
</dbReference>
<evidence type="ECO:0000256" key="1">
    <source>
        <dbReference type="ARBA" id="ARBA00000085"/>
    </source>
</evidence>
<dbReference type="InterPro" id="IPR003594">
    <property type="entry name" value="HATPase_dom"/>
</dbReference>
<dbReference type="Proteomes" id="UP000092695">
    <property type="component" value="Chromosome"/>
</dbReference>
<dbReference type="InterPro" id="IPR003661">
    <property type="entry name" value="HisK_dim/P_dom"/>
</dbReference>
<dbReference type="Pfam" id="PF25323">
    <property type="entry name" value="6TM_PilS"/>
    <property type="match status" value="1"/>
</dbReference>
<feature type="transmembrane region" description="Helical" evidence="4">
    <location>
        <begin position="116"/>
        <end position="135"/>
    </location>
</feature>
<evidence type="ECO:0000313" key="7">
    <source>
        <dbReference type="Proteomes" id="UP000092695"/>
    </source>
</evidence>
<dbReference type="Gene3D" id="3.30.565.10">
    <property type="entry name" value="Histidine kinase-like ATPase, C-terminal domain"/>
    <property type="match status" value="1"/>
</dbReference>
<reference evidence="6 7" key="1">
    <citation type="submission" date="2016-06" db="EMBL/GenBank/DDBJ databases">
        <title>Complete genome sequence of a deep-branching marine Gamma Proteobacterium Woeseia oceani type strain XK5.</title>
        <authorList>
            <person name="Mu D."/>
            <person name="Du Z."/>
        </authorList>
    </citation>
    <scope>NUCLEOTIDE SEQUENCE [LARGE SCALE GENOMIC DNA]</scope>
    <source>
        <strain evidence="6 7">XK5</strain>
    </source>
</reference>
<dbReference type="SMART" id="SM00387">
    <property type="entry name" value="HATPase_c"/>
    <property type="match status" value="1"/>
</dbReference>
<dbReference type="OrthoDB" id="9815750at2"/>
<protein>
    <recommendedName>
        <fullName evidence="2">histidine kinase</fullName>
        <ecNumber evidence="2">2.7.13.3</ecNumber>
    </recommendedName>
</protein>
<dbReference type="Pfam" id="PF00512">
    <property type="entry name" value="HisKA"/>
    <property type="match status" value="1"/>
</dbReference>
<dbReference type="GO" id="GO:0000155">
    <property type="term" value="F:phosphorelay sensor kinase activity"/>
    <property type="evidence" value="ECO:0007669"/>
    <property type="project" value="InterPro"/>
</dbReference>
<evidence type="ECO:0000256" key="3">
    <source>
        <dbReference type="ARBA" id="ARBA00022553"/>
    </source>
</evidence>
<dbReference type="CDD" id="cd00082">
    <property type="entry name" value="HisKA"/>
    <property type="match status" value="1"/>
</dbReference>
<comment type="catalytic activity">
    <reaction evidence="1">
        <text>ATP + protein L-histidine = ADP + protein N-phospho-L-histidine.</text>
        <dbReference type="EC" id="2.7.13.3"/>
    </reaction>
</comment>
<evidence type="ECO:0000313" key="6">
    <source>
        <dbReference type="EMBL" id="ANO52168.1"/>
    </source>
</evidence>
<dbReference type="Gene3D" id="3.30.450.20">
    <property type="entry name" value="PAS domain"/>
    <property type="match status" value="1"/>
</dbReference>
<dbReference type="InterPro" id="IPR004358">
    <property type="entry name" value="Sig_transdc_His_kin-like_C"/>
</dbReference>
<dbReference type="PANTHER" id="PTHR43065">
    <property type="entry name" value="SENSOR HISTIDINE KINASE"/>
    <property type="match status" value="1"/>
</dbReference>
<feature type="transmembrane region" description="Helical" evidence="4">
    <location>
        <begin position="62"/>
        <end position="84"/>
    </location>
</feature>
<feature type="transmembrane region" description="Helical" evidence="4">
    <location>
        <begin position="142"/>
        <end position="161"/>
    </location>
</feature>
<evidence type="ECO:0000256" key="2">
    <source>
        <dbReference type="ARBA" id="ARBA00012438"/>
    </source>
</evidence>
<dbReference type="EMBL" id="CP016268">
    <property type="protein sequence ID" value="ANO52168.1"/>
    <property type="molecule type" value="Genomic_DNA"/>
</dbReference>
<dbReference type="Pfam" id="PF02518">
    <property type="entry name" value="HATPase_c"/>
    <property type="match status" value="1"/>
</dbReference>
<evidence type="ECO:0000259" key="5">
    <source>
        <dbReference type="PROSITE" id="PS50109"/>
    </source>
</evidence>
<proteinExistence type="predicted"/>
<sequence length="556" mass="60076">MQPTTGEPKSSEERGRQLRDIEQSDLTWRALSTLNIFRLLVAVSLLILFFASGEPRFFGDRYPALFSATAAGYFVFAVLSGVTIRMRWVSAALQVLTQVTVDIAAIVILMHASGGISSGLGGLLVVFVGAGSLVLPLQVPAFFAALATLAILGEQLFSQLFDSPGHSANYSAAGVLGAIVFAIALAARPLAKRIQASEELAHQRGIDLANLSELNEYIVQHLRESIVVIDRNDGIRLINSSAAALLGIDAGQHKTMAAAAPDLDRFLKAWRADDSIAGHTDFTLVSVDHSARISVHLAPLGRGIGRNGPVLMFLEDASLMNARVQQSKLASLGRLSASIAHEIRNPVGAMSHAGQLLAESKGLSEADLRLTSIIQTHAERVSHIIDNVLQLSRRESGQAEELQLKPWLEDFAAEFSNTLELQEGELSIASAEEGLIVNMDPSHLRQVMWNLCDNAVKYGSETGGIMVELRAGQVARSRRPFLEVLDRGHGIDSATADKIFEPFFTNRKGGTGLGLYISRELCELNHATLVYQAREGGGSIFRIVFADGGRWQRLGD</sequence>
<gene>
    <name evidence="6" type="ORF">BA177_14060</name>
</gene>
<dbReference type="InterPro" id="IPR005467">
    <property type="entry name" value="His_kinase_dom"/>
</dbReference>
<name>A0A193LIA1_9GAMM</name>
<keyword evidence="3" id="KW-0597">Phosphoprotein</keyword>
<dbReference type="PROSITE" id="PS50109">
    <property type="entry name" value="HIS_KIN"/>
    <property type="match status" value="1"/>
</dbReference>
<feature type="transmembrane region" description="Helical" evidence="4">
    <location>
        <begin position="26"/>
        <end position="50"/>
    </location>
</feature>
<keyword evidence="4" id="KW-1133">Transmembrane helix</keyword>
<feature type="transmembrane region" description="Helical" evidence="4">
    <location>
        <begin position="167"/>
        <end position="187"/>
    </location>
</feature>
<dbReference type="SMART" id="SM00388">
    <property type="entry name" value="HisKA"/>
    <property type="match status" value="1"/>
</dbReference>
<evidence type="ECO:0000256" key="4">
    <source>
        <dbReference type="SAM" id="Phobius"/>
    </source>
</evidence>
<dbReference type="PRINTS" id="PR00344">
    <property type="entry name" value="BCTRLSENSOR"/>
</dbReference>
<dbReference type="RefSeq" id="WP_068617225.1">
    <property type="nucleotide sequence ID" value="NZ_CP016268.1"/>
</dbReference>
<dbReference type="KEGG" id="woc:BA177_14060"/>
<dbReference type="SUPFAM" id="SSF47384">
    <property type="entry name" value="Homodimeric domain of signal transducing histidine kinase"/>
    <property type="match status" value="1"/>
</dbReference>
<keyword evidence="4" id="KW-0812">Transmembrane</keyword>
<dbReference type="SUPFAM" id="SSF55874">
    <property type="entry name" value="ATPase domain of HSP90 chaperone/DNA topoisomerase II/histidine kinase"/>
    <property type="match status" value="1"/>
</dbReference>
<dbReference type="InterPro" id="IPR036097">
    <property type="entry name" value="HisK_dim/P_sf"/>
</dbReference>
<accession>A0A193LIA1</accession>
<dbReference type="AlphaFoldDB" id="A0A193LIA1"/>
<keyword evidence="7" id="KW-1185">Reference proteome</keyword>
<dbReference type="EC" id="2.7.13.3" evidence="2"/>
<dbReference type="STRING" id="1548547.BA177_14060"/>
<dbReference type="PANTHER" id="PTHR43065:SF52">
    <property type="entry name" value="SENSOR PROTEIN KINASE PILS"/>
    <property type="match status" value="1"/>
</dbReference>